<dbReference type="Gene3D" id="1.20.1070.10">
    <property type="entry name" value="Rhodopsin 7-helix transmembrane proteins"/>
    <property type="match status" value="1"/>
</dbReference>
<evidence type="ECO:0000256" key="7">
    <source>
        <dbReference type="ARBA" id="ARBA00023157"/>
    </source>
</evidence>
<evidence type="ECO:0000313" key="14">
    <source>
        <dbReference type="EnsemblMetazoa" id="XP_038067146.1"/>
    </source>
</evidence>
<feature type="transmembrane region" description="Helical" evidence="12">
    <location>
        <begin position="190"/>
        <end position="212"/>
    </location>
</feature>
<comment type="similarity">
    <text evidence="10">Belongs to the G-protein coupled receptor 1 family.</text>
</comment>
<keyword evidence="9 10" id="KW-0807">Transducer</keyword>
<dbReference type="SMART" id="SM01381">
    <property type="entry name" value="7TM_GPCR_Srsx"/>
    <property type="match status" value="1"/>
</dbReference>
<accession>A0A914AV32</accession>
<keyword evidence="4 12" id="KW-1133">Transmembrane helix</keyword>
<dbReference type="InterPro" id="IPR017452">
    <property type="entry name" value="GPCR_Rhodpsn_7TM"/>
</dbReference>
<feature type="compositionally biased region" description="Polar residues" evidence="11">
    <location>
        <begin position="10"/>
        <end position="20"/>
    </location>
</feature>
<feature type="transmembrane region" description="Helical" evidence="12">
    <location>
        <begin position="284"/>
        <end position="306"/>
    </location>
</feature>
<feature type="transmembrane region" description="Helical" evidence="12">
    <location>
        <begin position="248"/>
        <end position="272"/>
    </location>
</feature>
<evidence type="ECO:0000256" key="5">
    <source>
        <dbReference type="ARBA" id="ARBA00023040"/>
    </source>
</evidence>
<feature type="region of interest" description="Disordered" evidence="11">
    <location>
        <begin position="1"/>
        <end position="23"/>
    </location>
</feature>
<dbReference type="PROSITE" id="PS50262">
    <property type="entry name" value="G_PROTEIN_RECEP_F1_2"/>
    <property type="match status" value="1"/>
</dbReference>
<evidence type="ECO:0000259" key="13">
    <source>
        <dbReference type="PROSITE" id="PS50262"/>
    </source>
</evidence>
<evidence type="ECO:0000256" key="4">
    <source>
        <dbReference type="ARBA" id="ARBA00022989"/>
    </source>
</evidence>
<dbReference type="PRINTS" id="PR00237">
    <property type="entry name" value="GPCRRHODOPSN"/>
</dbReference>
<evidence type="ECO:0000256" key="11">
    <source>
        <dbReference type="SAM" id="MobiDB-lite"/>
    </source>
</evidence>
<evidence type="ECO:0000256" key="12">
    <source>
        <dbReference type="SAM" id="Phobius"/>
    </source>
</evidence>
<keyword evidence="3 10" id="KW-0812">Transmembrane</keyword>
<dbReference type="GO" id="GO:0071880">
    <property type="term" value="P:adenylate cyclase-activating adrenergic receptor signaling pathway"/>
    <property type="evidence" value="ECO:0007669"/>
    <property type="project" value="TreeGrafter"/>
</dbReference>
<keyword evidence="2" id="KW-1003">Cell membrane</keyword>
<dbReference type="EnsemblMetazoa" id="XM_038211218.1">
    <property type="protein sequence ID" value="XP_038067146.1"/>
    <property type="gene ID" value="LOC119737119"/>
</dbReference>
<dbReference type="PROSITE" id="PS00237">
    <property type="entry name" value="G_PROTEIN_RECEP_F1_1"/>
    <property type="match status" value="1"/>
</dbReference>
<dbReference type="GeneID" id="119737119"/>
<evidence type="ECO:0000256" key="6">
    <source>
        <dbReference type="ARBA" id="ARBA00023136"/>
    </source>
</evidence>
<dbReference type="OrthoDB" id="9445642at2759"/>
<keyword evidence="8 10" id="KW-0675">Receptor</keyword>
<evidence type="ECO:0000256" key="3">
    <source>
        <dbReference type="ARBA" id="ARBA00022692"/>
    </source>
</evidence>
<reference evidence="14" key="1">
    <citation type="submission" date="2022-11" db="UniProtKB">
        <authorList>
            <consortium name="EnsemblMetazoa"/>
        </authorList>
    </citation>
    <scope>IDENTIFICATION</scope>
</reference>
<keyword evidence="7" id="KW-1015">Disulfide bond</keyword>
<dbReference type="PANTHER" id="PTHR24248">
    <property type="entry name" value="ADRENERGIC RECEPTOR-RELATED G-PROTEIN COUPLED RECEPTOR"/>
    <property type="match status" value="1"/>
</dbReference>
<evidence type="ECO:0000256" key="8">
    <source>
        <dbReference type="ARBA" id="ARBA00023170"/>
    </source>
</evidence>
<dbReference type="RefSeq" id="XP_038067146.1">
    <property type="nucleotide sequence ID" value="XM_038211218.1"/>
</dbReference>
<dbReference type="Pfam" id="PF00001">
    <property type="entry name" value="7tm_1"/>
    <property type="match status" value="1"/>
</dbReference>
<keyword evidence="5 10" id="KW-0297">G-protein coupled receptor</keyword>
<evidence type="ECO:0000256" key="10">
    <source>
        <dbReference type="RuleBase" id="RU000688"/>
    </source>
</evidence>
<sequence>MDIMGESEASVLSNATTGKSPSHFPLGQREKAIFLTVDVLLATSIILGNTLVILSVLRERRLRTPTNAFIASLAVADLMVGVIVIPIDIAFALGYATGVEPLACLACSNVLTSMIILSVLHLTVIAYDRYLAITDPLSYVIKMGRTRISVLIAVAWATAISISAMPLLGWNNLQYFSHEYCDLMFVHAPSYRFFTVSVSVVFPLNLMLFFYFKMFRVAKGHMNRIAAQEATTSRRPTLRRDVKAAKTVAMILGFFLLAWTPASLISVLDFFIKVDHGLQEKLLIYELIFFHIAFTNSMVNPVIYAFRNKEFRHSFLKLTGAVLRCECWKRRVRSAARRAEMTAFPNQASGSVTIVQRAEGNSGVNVAHKTMQIKVESCHSINSITS</sequence>
<keyword evidence="6 12" id="KW-0472">Membrane</keyword>
<feature type="transmembrane region" description="Helical" evidence="12">
    <location>
        <begin position="102"/>
        <end position="127"/>
    </location>
</feature>
<feature type="transmembrane region" description="Helical" evidence="12">
    <location>
        <begin position="148"/>
        <end position="170"/>
    </location>
</feature>
<dbReference type="CDD" id="cd14967">
    <property type="entry name" value="7tmA_amine_R-like"/>
    <property type="match status" value="1"/>
</dbReference>
<dbReference type="AlphaFoldDB" id="A0A914AV32"/>
<comment type="subcellular location">
    <subcellularLocation>
        <location evidence="1">Cell membrane</location>
        <topology evidence="1">Multi-pass membrane protein</topology>
    </subcellularLocation>
</comment>
<dbReference type="InterPro" id="IPR000276">
    <property type="entry name" value="GPCR_Rhodpsn"/>
</dbReference>
<feature type="transmembrane region" description="Helical" evidence="12">
    <location>
        <begin position="69"/>
        <end position="96"/>
    </location>
</feature>
<dbReference type="Proteomes" id="UP000887568">
    <property type="component" value="Unplaced"/>
</dbReference>
<evidence type="ECO:0000256" key="9">
    <source>
        <dbReference type="ARBA" id="ARBA00023224"/>
    </source>
</evidence>
<evidence type="ECO:0000313" key="15">
    <source>
        <dbReference type="Proteomes" id="UP000887568"/>
    </source>
</evidence>
<keyword evidence="15" id="KW-1185">Reference proteome</keyword>
<dbReference type="PANTHER" id="PTHR24248:SF199">
    <property type="entry name" value="IP13425P-RELATED"/>
    <property type="match status" value="1"/>
</dbReference>
<dbReference type="OMA" id="RVAKGHM"/>
<protein>
    <recommendedName>
        <fullName evidence="13">G-protein coupled receptors family 1 profile domain-containing protein</fullName>
    </recommendedName>
</protein>
<feature type="domain" description="G-protein coupled receptors family 1 profile" evidence="13">
    <location>
        <begin position="48"/>
        <end position="304"/>
    </location>
</feature>
<dbReference type="GO" id="GO:0005886">
    <property type="term" value="C:plasma membrane"/>
    <property type="evidence" value="ECO:0007669"/>
    <property type="project" value="UniProtKB-SubCell"/>
</dbReference>
<evidence type="ECO:0000256" key="1">
    <source>
        <dbReference type="ARBA" id="ARBA00004651"/>
    </source>
</evidence>
<proteinExistence type="inferred from homology"/>
<evidence type="ECO:0000256" key="2">
    <source>
        <dbReference type="ARBA" id="ARBA00022475"/>
    </source>
</evidence>
<dbReference type="GO" id="GO:0043410">
    <property type="term" value="P:positive regulation of MAPK cascade"/>
    <property type="evidence" value="ECO:0007669"/>
    <property type="project" value="TreeGrafter"/>
</dbReference>
<name>A0A914AV32_PATMI</name>
<feature type="transmembrane region" description="Helical" evidence="12">
    <location>
        <begin position="32"/>
        <end position="57"/>
    </location>
</feature>
<dbReference type="GO" id="GO:0004993">
    <property type="term" value="F:G protein-coupled serotonin receptor activity"/>
    <property type="evidence" value="ECO:0007669"/>
    <property type="project" value="UniProtKB-ARBA"/>
</dbReference>
<organism evidence="14 15">
    <name type="scientific">Patiria miniata</name>
    <name type="common">Bat star</name>
    <name type="synonym">Asterina miniata</name>
    <dbReference type="NCBI Taxonomy" id="46514"/>
    <lineage>
        <taxon>Eukaryota</taxon>
        <taxon>Metazoa</taxon>
        <taxon>Echinodermata</taxon>
        <taxon>Eleutherozoa</taxon>
        <taxon>Asterozoa</taxon>
        <taxon>Asteroidea</taxon>
        <taxon>Valvatacea</taxon>
        <taxon>Valvatida</taxon>
        <taxon>Asterinidae</taxon>
        <taxon>Patiria</taxon>
    </lineage>
</organism>
<dbReference type="SUPFAM" id="SSF81321">
    <property type="entry name" value="Family A G protein-coupled receptor-like"/>
    <property type="match status" value="1"/>
</dbReference>